<reference evidence="7" key="1">
    <citation type="submission" date="2023-01" db="EMBL/GenBank/DDBJ databases">
        <title>Exophiala dermititidis isolated from Cystic Fibrosis Patient.</title>
        <authorList>
            <person name="Kurbessoian T."/>
            <person name="Crocker A."/>
            <person name="Murante D."/>
            <person name="Hogan D.A."/>
            <person name="Stajich J.E."/>
        </authorList>
    </citation>
    <scope>NUCLEOTIDE SEQUENCE</scope>
    <source>
        <strain evidence="7">Ex8</strain>
    </source>
</reference>
<dbReference type="Gene3D" id="1.10.510.10">
    <property type="entry name" value="Transferase(Phosphotransferase) domain 1"/>
    <property type="match status" value="1"/>
</dbReference>
<keyword evidence="5" id="KW-0067">ATP-binding</keyword>
<keyword evidence="2" id="KW-0808">Transferase</keyword>
<protein>
    <recommendedName>
        <fullName evidence="6">Protein kinase domain-containing protein</fullName>
    </recommendedName>
</protein>
<evidence type="ECO:0000256" key="4">
    <source>
        <dbReference type="ARBA" id="ARBA00022777"/>
    </source>
</evidence>
<dbReference type="GO" id="GO:0004674">
    <property type="term" value="F:protein serine/threonine kinase activity"/>
    <property type="evidence" value="ECO:0007669"/>
    <property type="project" value="UniProtKB-KW"/>
</dbReference>
<evidence type="ECO:0000256" key="2">
    <source>
        <dbReference type="ARBA" id="ARBA00022679"/>
    </source>
</evidence>
<evidence type="ECO:0000313" key="7">
    <source>
        <dbReference type="EMBL" id="KAJ8995995.1"/>
    </source>
</evidence>
<dbReference type="InterPro" id="IPR051175">
    <property type="entry name" value="CLK_kinases"/>
</dbReference>
<dbReference type="GO" id="GO:0043484">
    <property type="term" value="P:regulation of RNA splicing"/>
    <property type="evidence" value="ECO:0007669"/>
    <property type="project" value="TreeGrafter"/>
</dbReference>
<proteinExistence type="predicted"/>
<keyword evidence="3" id="KW-0547">Nucleotide-binding</keyword>
<dbReference type="GO" id="GO:0005524">
    <property type="term" value="F:ATP binding"/>
    <property type="evidence" value="ECO:0007669"/>
    <property type="project" value="UniProtKB-KW"/>
</dbReference>
<comment type="caution">
    <text evidence="7">The sequence shown here is derived from an EMBL/GenBank/DDBJ whole genome shotgun (WGS) entry which is preliminary data.</text>
</comment>
<name>A0AAN6F5J8_EXODE</name>
<dbReference type="PROSITE" id="PS50011">
    <property type="entry name" value="PROTEIN_KINASE_DOM"/>
    <property type="match status" value="1"/>
</dbReference>
<dbReference type="InterPro" id="IPR000719">
    <property type="entry name" value="Prot_kinase_dom"/>
</dbReference>
<dbReference type="InterPro" id="IPR011009">
    <property type="entry name" value="Kinase-like_dom_sf"/>
</dbReference>
<dbReference type="EMBL" id="JAJGCB010000001">
    <property type="protein sequence ID" value="KAJ8995995.1"/>
    <property type="molecule type" value="Genomic_DNA"/>
</dbReference>
<keyword evidence="1" id="KW-0723">Serine/threonine-protein kinase</keyword>
<evidence type="ECO:0000256" key="5">
    <source>
        <dbReference type="ARBA" id="ARBA00022840"/>
    </source>
</evidence>
<dbReference type="SUPFAM" id="SSF56112">
    <property type="entry name" value="Protein kinase-like (PK-like)"/>
    <property type="match status" value="1"/>
</dbReference>
<accession>A0AAN6F5J8</accession>
<evidence type="ECO:0000256" key="1">
    <source>
        <dbReference type="ARBA" id="ARBA00022527"/>
    </source>
</evidence>
<evidence type="ECO:0000313" key="8">
    <source>
        <dbReference type="Proteomes" id="UP001161757"/>
    </source>
</evidence>
<dbReference type="PANTHER" id="PTHR45646:SF11">
    <property type="entry name" value="SERINE_THREONINE-PROTEIN KINASE DOA"/>
    <property type="match status" value="1"/>
</dbReference>
<evidence type="ECO:0000256" key="3">
    <source>
        <dbReference type="ARBA" id="ARBA00022741"/>
    </source>
</evidence>
<feature type="domain" description="Protein kinase" evidence="6">
    <location>
        <begin position="1"/>
        <end position="210"/>
    </location>
</feature>
<dbReference type="PANTHER" id="PTHR45646">
    <property type="entry name" value="SERINE/THREONINE-PROTEIN KINASE DOA-RELATED"/>
    <property type="match status" value="1"/>
</dbReference>
<evidence type="ECO:0000259" key="6">
    <source>
        <dbReference type="PROSITE" id="PS50011"/>
    </source>
</evidence>
<dbReference type="AlphaFoldDB" id="A0AAN6F5J8"/>
<sequence>MVKLEDPSILERDAEDEFKHPLPQEHCEDGRVIYLARNDYGQFRRPVGVIRITDLDLAVSGDILRKSCIQAELYRAPEVILNVGYSYSADVWSLGVMLWDLIEESPLFKVDVLERVYEYDDQQHLGMITALLGAPPQSLLKQGDRTSLFYNVEGCLHNPDLIPTSFNFETTISNVSGEEKEMFINFVQKMIRWLPSERSTANELLKDPWLELDRH</sequence>
<dbReference type="GO" id="GO:0005634">
    <property type="term" value="C:nucleus"/>
    <property type="evidence" value="ECO:0007669"/>
    <property type="project" value="TreeGrafter"/>
</dbReference>
<dbReference type="Proteomes" id="UP001161757">
    <property type="component" value="Unassembled WGS sequence"/>
</dbReference>
<dbReference type="Pfam" id="PF00069">
    <property type="entry name" value="Pkinase"/>
    <property type="match status" value="1"/>
</dbReference>
<organism evidence="7 8">
    <name type="scientific">Exophiala dermatitidis</name>
    <name type="common">Black yeast-like fungus</name>
    <name type="synonym">Wangiella dermatitidis</name>
    <dbReference type="NCBI Taxonomy" id="5970"/>
    <lineage>
        <taxon>Eukaryota</taxon>
        <taxon>Fungi</taxon>
        <taxon>Dikarya</taxon>
        <taxon>Ascomycota</taxon>
        <taxon>Pezizomycotina</taxon>
        <taxon>Eurotiomycetes</taxon>
        <taxon>Chaetothyriomycetidae</taxon>
        <taxon>Chaetothyriales</taxon>
        <taxon>Herpotrichiellaceae</taxon>
        <taxon>Exophiala</taxon>
    </lineage>
</organism>
<keyword evidence="4" id="KW-0418">Kinase</keyword>
<gene>
    <name evidence="7" type="ORF">HRR80_000742</name>
</gene>
<dbReference type="SMART" id="SM00220">
    <property type="entry name" value="S_TKc"/>
    <property type="match status" value="1"/>
</dbReference>